<feature type="signal peptide" evidence="2">
    <location>
        <begin position="1"/>
        <end position="21"/>
    </location>
</feature>
<evidence type="ECO:0000313" key="3">
    <source>
        <dbReference type="EMBL" id="KAG5459138.1"/>
    </source>
</evidence>
<dbReference type="PANTHER" id="PTHR36182:SF1">
    <property type="entry name" value="PROTEIN, PUTATIVE (AFU_ORTHOLOGUE AFUA_6G10930)-RELATED"/>
    <property type="match status" value="1"/>
</dbReference>
<dbReference type="EMBL" id="JAEFCI010007314">
    <property type="protein sequence ID" value="KAG5459138.1"/>
    <property type="molecule type" value="Genomic_DNA"/>
</dbReference>
<feature type="compositionally biased region" description="Low complexity" evidence="1">
    <location>
        <begin position="241"/>
        <end position="259"/>
    </location>
</feature>
<name>A0A8H7ZUA2_9FUNG</name>
<feature type="chain" id="PRO_5034789984" description="Chitin-binding type-4 domain-containing protein" evidence="2">
    <location>
        <begin position="22"/>
        <end position="323"/>
    </location>
</feature>
<feature type="compositionally biased region" description="Basic residues" evidence="1">
    <location>
        <begin position="273"/>
        <end position="283"/>
    </location>
</feature>
<dbReference type="OrthoDB" id="2342176at2759"/>
<evidence type="ECO:0008006" key="5">
    <source>
        <dbReference type="Google" id="ProtNLM"/>
    </source>
</evidence>
<dbReference type="Proteomes" id="UP000673691">
    <property type="component" value="Unassembled WGS sequence"/>
</dbReference>
<reference evidence="3 4" key="1">
    <citation type="journal article" name="Sci. Rep.">
        <title>Genome-scale phylogenetic analyses confirm Olpidium as the closest living zoosporic fungus to the non-flagellated, terrestrial fungi.</title>
        <authorList>
            <person name="Chang Y."/>
            <person name="Rochon D."/>
            <person name="Sekimoto S."/>
            <person name="Wang Y."/>
            <person name="Chovatia M."/>
            <person name="Sandor L."/>
            <person name="Salamov A."/>
            <person name="Grigoriev I.V."/>
            <person name="Stajich J.E."/>
            <person name="Spatafora J.W."/>
        </authorList>
    </citation>
    <scope>NUCLEOTIDE SEQUENCE [LARGE SCALE GENOMIC DNA]</scope>
    <source>
        <strain evidence="3">S191</strain>
    </source>
</reference>
<feature type="non-terminal residue" evidence="3">
    <location>
        <position position="323"/>
    </location>
</feature>
<comment type="caution">
    <text evidence="3">The sequence shown here is derived from an EMBL/GenBank/DDBJ whole genome shotgun (WGS) entry which is preliminary data.</text>
</comment>
<feature type="region of interest" description="Disordered" evidence="1">
    <location>
        <begin position="218"/>
        <end position="323"/>
    </location>
</feature>
<dbReference type="Gene3D" id="2.70.50.70">
    <property type="match status" value="1"/>
</dbReference>
<evidence type="ECO:0000313" key="4">
    <source>
        <dbReference type="Proteomes" id="UP000673691"/>
    </source>
</evidence>
<sequence length="323" mass="32342">MRRSPLLGLAVHAAAAIALLAAGDDASAHMEMKSPPPRRSKFNPHEDYTTIDYSNTAPLAADGSNFPCKGYPPKGNVATLRAGGEVRVELTGGAPHGGGHCQFAVSYDGGRSFGVLKTLVRNCMAGGEGLTPAVALPADLPACSSCVFAWTWINAIGNREFYMNCADVEIQSAGGRPVTLPALTVANLPGYPTVPEFPNPGDPDGAAIFDHGRTVTISSSGGAVGTPPAGNPAAVKSARVADPAQAPGPATGTSGAAAAEENKKAKTANVKTAKAKKTKKKSKSAKESSSAAAAPAAAGLTAPPAKATTAESGGEGACAPGEM</sequence>
<keyword evidence="2" id="KW-0732">Signal</keyword>
<dbReference type="PANTHER" id="PTHR36182">
    <property type="entry name" value="PROTEIN, PUTATIVE (AFU_ORTHOLOGUE AFUA_6G10930)-RELATED"/>
    <property type="match status" value="1"/>
</dbReference>
<gene>
    <name evidence="3" type="ORF">BJ554DRAFT_497</name>
</gene>
<organism evidence="3 4">
    <name type="scientific">Olpidium bornovanus</name>
    <dbReference type="NCBI Taxonomy" id="278681"/>
    <lineage>
        <taxon>Eukaryota</taxon>
        <taxon>Fungi</taxon>
        <taxon>Fungi incertae sedis</taxon>
        <taxon>Olpidiomycota</taxon>
        <taxon>Olpidiomycotina</taxon>
        <taxon>Olpidiomycetes</taxon>
        <taxon>Olpidiales</taxon>
        <taxon>Olpidiaceae</taxon>
        <taxon>Olpidium</taxon>
    </lineage>
</organism>
<feature type="compositionally biased region" description="Low complexity" evidence="1">
    <location>
        <begin position="287"/>
        <end position="312"/>
    </location>
</feature>
<dbReference type="AlphaFoldDB" id="A0A8H7ZUA2"/>
<accession>A0A8H7ZUA2</accession>
<proteinExistence type="predicted"/>
<keyword evidence="4" id="KW-1185">Reference proteome</keyword>
<evidence type="ECO:0000256" key="1">
    <source>
        <dbReference type="SAM" id="MobiDB-lite"/>
    </source>
</evidence>
<protein>
    <recommendedName>
        <fullName evidence="5">Chitin-binding type-4 domain-containing protein</fullName>
    </recommendedName>
</protein>
<evidence type="ECO:0000256" key="2">
    <source>
        <dbReference type="SAM" id="SignalP"/>
    </source>
</evidence>